<keyword evidence="1" id="KW-1133">Transmembrane helix</keyword>
<feature type="transmembrane region" description="Helical" evidence="1">
    <location>
        <begin position="7"/>
        <end position="28"/>
    </location>
</feature>
<dbReference type="AlphaFoldDB" id="A0A811VB98"/>
<comment type="caution">
    <text evidence="2">The sequence shown here is derived from an EMBL/GenBank/DDBJ whole genome shotgun (WGS) entry which is preliminary data.</text>
</comment>
<sequence length="89" mass="10358">MHFEYENYFLSFKTTLAVCYSFALLYSFYAHSHAIVVVIVLPTFAHLLCPVLSLSCRFVWCVCACTFRCFRNKIYAKQLLSGKRQKDGK</sequence>
<evidence type="ECO:0000313" key="3">
    <source>
        <dbReference type="Proteomes" id="UP000606786"/>
    </source>
</evidence>
<reference evidence="2" key="1">
    <citation type="submission" date="2020-11" db="EMBL/GenBank/DDBJ databases">
        <authorList>
            <person name="Whitehead M."/>
        </authorList>
    </citation>
    <scope>NUCLEOTIDE SEQUENCE</scope>
    <source>
        <strain evidence="2">EGII</strain>
    </source>
</reference>
<evidence type="ECO:0000313" key="2">
    <source>
        <dbReference type="EMBL" id="CAD7013155.1"/>
    </source>
</evidence>
<organism evidence="2 3">
    <name type="scientific">Ceratitis capitata</name>
    <name type="common">Mediterranean fruit fly</name>
    <name type="synonym">Tephritis capitata</name>
    <dbReference type="NCBI Taxonomy" id="7213"/>
    <lineage>
        <taxon>Eukaryota</taxon>
        <taxon>Metazoa</taxon>
        <taxon>Ecdysozoa</taxon>
        <taxon>Arthropoda</taxon>
        <taxon>Hexapoda</taxon>
        <taxon>Insecta</taxon>
        <taxon>Pterygota</taxon>
        <taxon>Neoptera</taxon>
        <taxon>Endopterygota</taxon>
        <taxon>Diptera</taxon>
        <taxon>Brachycera</taxon>
        <taxon>Muscomorpha</taxon>
        <taxon>Tephritoidea</taxon>
        <taxon>Tephritidae</taxon>
        <taxon>Ceratitis</taxon>
        <taxon>Ceratitis</taxon>
    </lineage>
</organism>
<evidence type="ECO:0000256" key="1">
    <source>
        <dbReference type="SAM" id="Phobius"/>
    </source>
</evidence>
<keyword evidence="3" id="KW-1185">Reference proteome</keyword>
<gene>
    <name evidence="2" type="ORF">CCAP1982_LOCUS21226</name>
</gene>
<keyword evidence="1" id="KW-0812">Transmembrane</keyword>
<feature type="transmembrane region" description="Helical" evidence="1">
    <location>
        <begin position="34"/>
        <end position="67"/>
    </location>
</feature>
<dbReference type="Proteomes" id="UP000606786">
    <property type="component" value="Unassembled WGS sequence"/>
</dbReference>
<protein>
    <submittedName>
        <fullName evidence="2">(Mediterranean fruit fly) hypothetical protein</fullName>
    </submittedName>
</protein>
<name>A0A811VB98_CERCA</name>
<dbReference type="EMBL" id="CAJHJT010000056">
    <property type="protein sequence ID" value="CAD7013155.1"/>
    <property type="molecule type" value="Genomic_DNA"/>
</dbReference>
<proteinExistence type="predicted"/>
<keyword evidence="1" id="KW-0472">Membrane</keyword>
<accession>A0A811VB98</accession>